<dbReference type="EMBL" id="JH598059">
    <property type="status" value="NOT_ANNOTATED_CDS"/>
    <property type="molecule type" value="Genomic_DNA"/>
</dbReference>
<reference evidence="1" key="2">
    <citation type="submission" date="2015-06" db="UniProtKB">
        <authorList>
            <consortium name="EnsemblProtists"/>
        </authorList>
    </citation>
    <scope>IDENTIFICATION</scope>
    <source>
        <strain evidence="1">Emoy2</strain>
    </source>
</reference>
<dbReference type="VEuPathDB" id="FungiDB:HpaG811986"/>
<name>M4BZG3_HYAAE</name>
<dbReference type="HOGENOM" id="CLU_3110475_0_0_1"/>
<dbReference type="EnsemblProtists" id="HpaT811986">
    <property type="protein sequence ID" value="HpaP811986"/>
    <property type="gene ID" value="HpaG811986"/>
</dbReference>
<proteinExistence type="predicted"/>
<evidence type="ECO:0000313" key="2">
    <source>
        <dbReference type="Proteomes" id="UP000011713"/>
    </source>
</evidence>
<organism evidence="1 2">
    <name type="scientific">Hyaloperonospora arabidopsidis (strain Emoy2)</name>
    <name type="common">Downy mildew agent</name>
    <name type="synonym">Peronospora arabidopsidis</name>
    <dbReference type="NCBI Taxonomy" id="559515"/>
    <lineage>
        <taxon>Eukaryota</taxon>
        <taxon>Sar</taxon>
        <taxon>Stramenopiles</taxon>
        <taxon>Oomycota</taxon>
        <taxon>Peronosporomycetes</taxon>
        <taxon>Peronosporales</taxon>
        <taxon>Peronosporaceae</taxon>
        <taxon>Hyaloperonospora</taxon>
    </lineage>
</organism>
<dbReference type="InParanoid" id="M4BZG3"/>
<accession>M4BZG3</accession>
<dbReference type="AlphaFoldDB" id="M4BZG3"/>
<reference evidence="2" key="1">
    <citation type="journal article" date="2010" name="Science">
        <title>Signatures of adaptation to obligate biotrophy in the Hyaloperonospora arabidopsidis genome.</title>
        <authorList>
            <person name="Baxter L."/>
            <person name="Tripathy S."/>
            <person name="Ishaque N."/>
            <person name="Boot N."/>
            <person name="Cabral A."/>
            <person name="Kemen E."/>
            <person name="Thines M."/>
            <person name="Ah-Fong A."/>
            <person name="Anderson R."/>
            <person name="Badejoko W."/>
            <person name="Bittner-Eddy P."/>
            <person name="Boore J.L."/>
            <person name="Chibucos M.C."/>
            <person name="Coates M."/>
            <person name="Dehal P."/>
            <person name="Delehaunty K."/>
            <person name="Dong S."/>
            <person name="Downton P."/>
            <person name="Dumas B."/>
            <person name="Fabro G."/>
            <person name="Fronick C."/>
            <person name="Fuerstenberg S.I."/>
            <person name="Fulton L."/>
            <person name="Gaulin E."/>
            <person name="Govers F."/>
            <person name="Hughes L."/>
            <person name="Humphray S."/>
            <person name="Jiang R.H."/>
            <person name="Judelson H."/>
            <person name="Kamoun S."/>
            <person name="Kyung K."/>
            <person name="Meijer H."/>
            <person name="Minx P."/>
            <person name="Morris P."/>
            <person name="Nelson J."/>
            <person name="Phuntumart V."/>
            <person name="Qutob D."/>
            <person name="Rehmany A."/>
            <person name="Rougon-Cardoso A."/>
            <person name="Ryden P."/>
            <person name="Torto-Alalibo T."/>
            <person name="Studholme D."/>
            <person name="Wang Y."/>
            <person name="Win J."/>
            <person name="Wood J."/>
            <person name="Clifton S.W."/>
            <person name="Rogers J."/>
            <person name="Van den Ackerveken G."/>
            <person name="Jones J.D."/>
            <person name="McDowell J.M."/>
            <person name="Beynon J."/>
            <person name="Tyler B.M."/>
        </authorList>
    </citation>
    <scope>NUCLEOTIDE SEQUENCE [LARGE SCALE GENOMIC DNA]</scope>
    <source>
        <strain evidence="2">Emoy2</strain>
    </source>
</reference>
<protein>
    <submittedName>
        <fullName evidence="1">Uncharacterized protein</fullName>
    </submittedName>
</protein>
<sequence>MSVEYSAAEALTQVVGMSGARAACNGVPRLLTATDLMWSKRLPFSIVPPQW</sequence>
<evidence type="ECO:0000313" key="1">
    <source>
        <dbReference type="EnsemblProtists" id="HpaP811986"/>
    </source>
</evidence>
<dbReference type="Proteomes" id="UP000011713">
    <property type="component" value="Unassembled WGS sequence"/>
</dbReference>
<keyword evidence="2" id="KW-1185">Reference proteome</keyword>